<keyword evidence="2" id="KW-0677">Repeat</keyword>
<dbReference type="PANTHER" id="PTHR19211:SF129">
    <property type="entry name" value="ABC TRANSPORTER ATP-BINDING PROTEIN"/>
    <property type="match status" value="1"/>
</dbReference>
<proteinExistence type="inferred from homology"/>
<protein>
    <recommendedName>
        <fullName evidence="6">ABC transporter domain-containing protein</fullName>
    </recommendedName>
</protein>
<dbReference type="GO" id="GO:0016887">
    <property type="term" value="F:ATP hydrolysis activity"/>
    <property type="evidence" value="ECO:0007669"/>
    <property type="project" value="InterPro"/>
</dbReference>
<gene>
    <name evidence="7" type="ORF">CU097_008088</name>
</gene>
<dbReference type="InterPro" id="IPR001900">
    <property type="entry name" value="RNase_II/R"/>
</dbReference>
<dbReference type="GO" id="GO:0003723">
    <property type="term" value="F:RNA binding"/>
    <property type="evidence" value="ECO:0007669"/>
    <property type="project" value="InterPro"/>
</dbReference>
<accession>A0A367KHG7</accession>
<feature type="compositionally biased region" description="Polar residues" evidence="5">
    <location>
        <begin position="53"/>
        <end position="65"/>
    </location>
</feature>
<dbReference type="PROSITE" id="PS50893">
    <property type="entry name" value="ABC_TRANSPORTER_2"/>
    <property type="match status" value="2"/>
</dbReference>
<evidence type="ECO:0000256" key="2">
    <source>
        <dbReference type="ARBA" id="ARBA00022737"/>
    </source>
</evidence>
<dbReference type="InterPro" id="IPR003593">
    <property type="entry name" value="AAA+_ATPase"/>
</dbReference>
<feature type="region of interest" description="Disordered" evidence="5">
    <location>
        <begin position="132"/>
        <end position="152"/>
    </location>
</feature>
<evidence type="ECO:0000256" key="4">
    <source>
        <dbReference type="ARBA" id="ARBA00022840"/>
    </source>
</evidence>
<dbReference type="Pfam" id="PF12848">
    <property type="entry name" value="ABC_tran_Xtn"/>
    <property type="match status" value="1"/>
</dbReference>
<evidence type="ECO:0000313" key="7">
    <source>
        <dbReference type="EMBL" id="RCI01618.1"/>
    </source>
</evidence>
<dbReference type="FunFam" id="3.40.50.300:FF:001092">
    <property type="entry name" value="ATP-binding cassette sub-family F member 2"/>
    <property type="match status" value="1"/>
</dbReference>
<feature type="region of interest" description="Disordered" evidence="5">
    <location>
        <begin position="957"/>
        <end position="1002"/>
    </location>
</feature>
<sequence length="1672" mass="190405">MQLGQADVFHHPLAVSDTAAGNGEAKKETEHHKGRRPSATRSVESQKQRRKSINSFESRQKNDQAVQSIQDIIGDIKRIPPVSLSDDHFWKRGRRHSEPHGRHMLSKKADTLHSIEEAKEKDENEHIELVSPSEEHMTRRNRSKSVPNTLPPIEESHRKAIYPSYLDLSEALAAIRQRKLFAGVLQIDAQDSSDANVECDELDASIYIYGSRNRNRALHGDEVAVELVNVEDMMNEKYAKMQARKFRQIPSDDDLPCSFETNETKVYPKYCGRVVCILERPKNMIFSGTLSLYRPLSAYKKPTTTEKPHASPKIIWFIPINKRLPLVAVPIKFAPAEFIKYHEEYKNRIFVGSIQRWPASSLHPFGKIVKEVGWIGELGVQSGVLMADHHIKDTSFSDTVLRAATTVPKKVTPSDRKGRRDFQKENIRIFTIGSSERDAEVAFSVSVPEKATFEIGIHVTDVAHYVREKTTLDKVARERSYAIELVEQTIPILPSNFLESHCYLLPNRERLAFSILCRFTENGTLLHAWVGRSIVRSKGHIKHVDTGGEKSEIESDASILLNLCRKLQRNRMEHEHGLSLAKHYVAFKLGKSGYPEEITRMDEADEDVLMNELLIIANIEVGQKISSRFPDQALLYRQEQPKMSAFSMIQSYLNSQCDSVHDLMNYVNEEKDHKKQQALNYVISKCLPKSKFFSAGSVDIAKYKHFMYGAPLYALSTEPTRNYASIITQRQLMIVLKGGQQETDNFDAIDKVARHCNATLAAKHSAERESKRLYTAAFIYRQSLKDMRNKNVEAECLVVGFQVPDIMFLYFPTYDLELPVACNEKSMPGHASNKGVYDADKQKMTLTWHFDKDDIQTKLCELHIMVSKLFTQNLNKFNIHLDDDAAEYISGMLESMSMDEADEIRASTESFLIDANIDEDTRSAFYSDLFENNVSTPKEIKDQKKLPKPLQGIEKAKEDLPSAPNSAATKPPKNTTRRTGRHEKLKDQDANEREPEIVAISQQSRFHTETIENLNKELDLKGVDISINQKDLLVDAHLKLKPFTRYGLVGQNGVGKSILLKCLAENILIGVPQNLNILHISQLDEFDESRMVLQEILEADKKASATIREFKALQSVMGNEKNFKASDDLNQVVYSIMQSRLCEKLEQASKIATKRSGLRGREARKVLIECEKELEEFNKKNPQTYITSGMVTEIINEVYEKIELIDQDERQHRAVKLLKGLGFSEERINAPISHLSGGWRMRVALAKSLFLRPDILLLDEPTNHLDLPAILWLQEYIINETGDMTVVVVSHDREFLNSVTEETIILRDKTLKYHAGNFEDWERNTEEQRIRKQALYDSTEKKRAAIQASIQHNMRQAKATGDDKRHGMIQSRKKKLERLGMEKTEDGRRFKLNRDRVGYHNSSRAEVVVEKAVKTATIKIPPPTELRYHGPMLTMKEAAFRYEESTNYAIKKFSISIEPNARIAFIGPNGCGKTTLLNILVGKLQPTSGEVYKHPLLRIGYFSQNVVDQLDLDVSPVEYMMSQYPSLSEQECRSHFGTSGLSGNVVLQKIRSLSGGQRSRVALALILYEQPHVLVLDEITNHLDMGTVDMLLDALRKYTGAIVLVSHDIWFLKQIFEQELDSDNDSGKEFDDEDEAAVQKEIYTIKNGNVKRWDEGIDAYVASVLKTVRKTS</sequence>
<dbReference type="InterPro" id="IPR012340">
    <property type="entry name" value="NA-bd_OB-fold"/>
</dbReference>
<evidence type="ECO:0000256" key="1">
    <source>
        <dbReference type="ARBA" id="ARBA00005785"/>
    </source>
</evidence>
<dbReference type="FunFam" id="2.40.50.700:FF:000002">
    <property type="entry name" value="Cell wall biogenesis protein"/>
    <property type="match status" value="1"/>
</dbReference>
<keyword evidence="8" id="KW-1185">Reference proteome</keyword>
<feature type="compositionally biased region" description="Polar residues" evidence="5">
    <location>
        <begin position="963"/>
        <end position="974"/>
    </location>
</feature>
<dbReference type="Pfam" id="PF00005">
    <property type="entry name" value="ABC_tran"/>
    <property type="match status" value="2"/>
</dbReference>
<dbReference type="Gene3D" id="2.40.50.690">
    <property type="match status" value="1"/>
</dbReference>
<dbReference type="FunFam" id="3.40.50.300:FF:000011">
    <property type="entry name" value="Putative ABC transporter ATP-binding component"/>
    <property type="match status" value="1"/>
</dbReference>
<dbReference type="InterPro" id="IPR017871">
    <property type="entry name" value="ABC_transporter-like_CS"/>
</dbReference>
<dbReference type="SMART" id="SM00955">
    <property type="entry name" value="RNB"/>
    <property type="match status" value="1"/>
</dbReference>
<comment type="similarity">
    <text evidence="1">Belongs to the RNR ribonuclease family.</text>
</comment>
<dbReference type="InterPro" id="IPR041505">
    <property type="entry name" value="Dis3_CSD2"/>
</dbReference>
<dbReference type="InterPro" id="IPR027417">
    <property type="entry name" value="P-loop_NTPase"/>
</dbReference>
<dbReference type="SUPFAM" id="SSF50249">
    <property type="entry name" value="Nucleic acid-binding proteins"/>
    <property type="match status" value="2"/>
</dbReference>
<organism evidence="7 8">
    <name type="scientific">Rhizopus azygosporus</name>
    <name type="common">Rhizopus microsporus var. azygosporus</name>
    <dbReference type="NCBI Taxonomy" id="86630"/>
    <lineage>
        <taxon>Eukaryota</taxon>
        <taxon>Fungi</taxon>
        <taxon>Fungi incertae sedis</taxon>
        <taxon>Mucoromycota</taxon>
        <taxon>Mucoromycotina</taxon>
        <taxon>Mucoromycetes</taxon>
        <taxon>Mucorales</taxon>
        <taxon>Mucorineae</taxon>
        <taxon>Rhizopodaceae</taxon>
        <taxon>Rhizopus</taxon>
    </lineage>
</organism>
<dbReference type="PANTHER" id="PTHR19211">
    <property type="entry name" value="ATP-BINDING TRANSPORT PROTEIN-RELATED"/>
    <property type="match status" value="1"/>
</dbReference>
<dbReference type="STRING" id="86630.A0A367KHG7"/>
<dbReference type="Gene3D" id="3.40.50.300">
    <property type="entry name" value="P-loop containing nucleotide triphosphate hydrolases"/>
    <property type="match status" value="2"/>
</dbReference>
<feature type="compositionally biased region" description="Basic and acidic residues" evidence="5">
    <location>
        <begin position="982"/>
        <end position="996"/>
    </location>
</feature>
<evidence type="ECO:0000256" key="5">
    <source>
        <dbReference type="SAM" id="MobiDB-lite"/>
    </source>
</evidence>
<dbReference type="InterPro" id="IPR003439">
    <property type="entry name" value="ABC_transporter-like_ATP-bd"/>
</dbReference>
<feature type="domain" description="ABC transporter" evidence="6">
    <location>
        <begin position="1018"/>
        <end position="1333"/>
    </location>
</feature>
<feature type="region of interest" description="Disordered" evidence="5">
    <location>
        <begin position="1"/>
        <end position="65"/>
    </location>
</feature>
<comment type="caution">
    <text evidence="7">The sequence shown here is derived from an EMBL/GenBank/DDBJ whole genome shotgun (WGS) entry which is preliminary data.</text>
</comment>
<dbReference type="Pfam" id="PF17849">
    <property type="entry name" value="OB_Dis3"/>
    <property type="match status" value="1"/>
</dbReference>
<name>A0A367KHG7_RHIAZ</name>
<dbReference type="GO" id="GO:0005524">
    <property type="term" value="F:ATP binding"/>
    <property type="evidence" value="ECO:0007669"/>
    <property type="project" value="UniProtKB-KW"/>
</dbReference>
<evidence type="ECO:0000313" key="8">
    <source>
        <dbReference type="Proteomes" id="UP000252139"/>
    </source>
</evidence>
<dbReference type="EMBL" id="PJQL01000002">
    <property type="protein sequence ID" value="RCI01618.1"/>
    <property type="molecule type" value="Genomic_DNA"/>
</dbReference>
<dbReference type="SUPFAM" id="SSF52540">
    <property type="entry name" value="P-loop containing nucleoside triphosphate hydrolases"/>
    <property type="match status" value="2"/>
</dbReference>
<feature type="domain" description="ABC transporter" evidence="6">
    <location>
        <begin position="1433"/>
        <end position="1649"/>
    </location>
</feature>
<dbReference type="InterPro" id="IPR032781">
    <property type="entry name" value="ABC_tran_Xtn"/>
</dbReference>
<dbReference type="OrthoDB" id="2110130at2759"/>
<dbReference type="PROSITE" id="PS00211">
    <property type="entry name" value="ABC_TRANSPORTER_1"/>
    <property type="match status" value="2"/>
</dbReference>
<dbReference type="SMART" id="SM00382">
    <property type="entry name" value="AAA"/>
    <property type="match status" value="2"/>
</dbReference>
<dbReference type="CDD" id="cd03221">
    <property type="entry name" value="ABCF_EF-3"/>
    <property type="match status" value="2"/>
</dbReference>
<dbReference type="InterPro" id="IPR050611">
    <property type="entry name" value="ABCF"/>
</dbReference>
<keyword evidence="4" id="KW-0067">ATP-binding</keyword>
<evidence type="ECO:0000259" key="6">
    <source>
        <dbReference type="PROSITE" id="PS50893"/>
    </source>
</evidence>
<dbReference type="GO" id="GO:0004540">
    <property type="term" value="F:RNA nuclease activity"/>
    <property type="evidence" value="ECO:0007669"/>
    <property type="project" value="InterPro"/>
</dbReference>
<reference evidence="7 8" key="1">
    <citation type="journal article" date="2018" name="G3 (Bethesda)">
        <title>Phylogenetic and Phylogenomic Definition of Rhizopus Species.</title>
        <authorList>
            <person name="Gryganskyi A.P."/>
            <person name="Golan J."/>
            <person name="Dolatabadi S."/>
            <person name="Mondo S."/>
            <person name="Robb S."/>
            <person name="Idnurm A."/>
            <person name="Muszewska A."/>
            <person name="Steczkiewicz K."/>
            <person name="Masonjones S."/>
            <person name="Liao H.L."/>
            <person name="Gajdeczka M.T."/>
            <person name="Anike F."/>
            <person name="Vuek A."/>
            <person name="Anishchenko I.M."/>
            <person name="Voigt K."/>
            <person name="de Hoog G.S."/>
            <person name="Smith M.E."/>
            <person name="Heitman J."/>
            <person name="Vilgalys R."/>
            <person name="Stajich J.E."/>
        </authorList>
    </citation>
    <scope>NUCLEOTIDE SEQUENCE [LARGE SCALE GENOMIC DNA]</scope>
    <source>
        <strain evidence="7 8">CBS 357.93</strain>
    </source>
</reference>
<evidence type="ECO:0000256" key="3">
    <source>
        <dbReference type="ARBA" id="ARBA00022741"/>
    </source>
</evidence>
<dbReference type="Proteomes" id="UP000252139">
    <property type="component" value="Unassembled WGS sequence"/>
</dbReference>
<dbReference type="Pfam" id="PF00773">
    <property type="entry name" value="RNB"/>
    <property type="match status" value="1"/>
</dbReference>
<dbReference type="Gene3D" id="2.40.50.700">
    <property type="match status" value="1"/>
</dbReference>
<keyword evidence="3" id="KW-0547">Nucleotide-binding</keyword>